<name>A0AAD7KQE2_QUISA</name>
<dbReference type="Proteomes" id="UP001163823">
    <property type="component" value="Chromosome 14"/>
</dbReference>
<keyword evidence="2" id="KW-1185">Reference proteome</keyword>
<dbReference type="GO" id="GO:0048367">
    <property type="term" value="P:shoot system development"/>
    <property type="evidence" value="ECO:0007669"/>
    <property type="project" value="InterPro"/>
</dbReference>
<proteinExistence type="predicted"/>
<gene>
    <name evidence="1" type="ORF">O6P43_033538</name>
</gene>
<evidence type="ECO:0000313" key="2">
    <source>
        <dbReference type="Proteomes" id="UP001163823"/>
    </source>
</evidence>
<dbReference type="PANTHER" id="PTHR33070">
    <property type="entry name" value="OS06G0725500 PROTEIN"/>
    <property type="match status" value="1"/>
</dbReference>
<dbReference type="AlphaFoldDB" id="A0AAD7KQE2"/>
<dbReference type="Pfam" id="PF03087">
    <property type="entry name" value="BPS1"/>
    <property type="match status" value="1"/>
</dbReference>
<dbReference type="InterPro" id="IPR004320">
    <property type="entry name" value="BPS1_pln"/>
</dbReference>
<dbReference type="GO" id="GO:0048364">
    <property type="term" value="P:root development"/>
    <property type="evidence" value="ECO:0007669"/>
    <property type="project" value="InterPro"/>
</dbReference>
<evidence type="ECO:0000313" key="1">
    <source>
        <dbReference type="EMBL" id="KAJ7944079.1"/>
    </source>
</evidence>
<accession>A0AAD7KQE2</accession>
<dbReference type="KEGG" id="qsa:O6P43_033538"/>
<reference evidence="1" key="1">
    <citation type="journal article" date="2023" name="Science">
        <title>Elucidation of the pathway for biosynthesis of saponin adjuvants from the soapbark tree.</title>
        <authorList>
            <person name="Reed J."/>
            <person name="Orme A."/>
            <person name="El-Demerdash A."/>
            <person name="Owen C."/>
            <person name="Martin L.B.B."/>
            <person name="Misra R.C."/>
            <person name="Kikuchi S."/>
            <person name="Rejzek M."/>
            <person name="Martin A.C."/>
            <person name="Harkess A."/>
            <person name="Leebens-Mack J."/>
            <person name="Louveau T."/>
            <person name="Stephenson M.J."/>
            <person name="Osbourn A."/>
        </authorList>
    </citation>
    <scope>NUCLEOTIDE SEQUENCE</scope>
    <source>
        <strain evidence="1">S10</strain>
    </source>
</reference>
<dbReference type="PANTHER" id="PTHR33070:SF120">
    <property type="entry name" value="EXPRESSED PROTEIN"/>
    <property type="match status" value="1"/>
</dbReference>
<dbReference type="EMBL" id="JARAOO010000014">
    <property type="protein sequence ID" value="KAJ7944079.1"/>
    <property type="molecule type" value="Genomic_DNA"/>
</dbReference>
<organism evidence="1 2">
    <name type="scientific">Quillaja saponaria</name>
    <name type="common">Soap bark tree</name>
    <dbReference type="NCBI Taxonomy" id="32244"/>
    <lineage>
        <taxon>Eukaryota</taxon>
        <taxon>Viridiplantae</taxon>
        <taxon>Streptophyta</taxon>
        <taxon>Embryophyta</taxon>
        <taxon>Tracheophyta</taxon>
        <taxon>Spermatophyta</taxon>
        <taxon>Magnoliopsida</taxon>
        <taxon>eudicotyledons</taxon>
        <taxon>Gunneridae</taxon>
        <taxon>Pentapetalae</taxon>
        <taxon>rosids</taxon>
        <taxon>fabids</taxon>
        <taxon>Fabales</taxon>
        <taxon>Quillajaceae</taxon>
        <taxon>Quillaja</taxon>
    </lineage>
</organism>
<comment type="caution">
    <text evidence="1">The sequence shown here is derived from an EMBL/GenBank/DDBJ whole genome shotgun (WGS) entry which is preliminary data.</text>
</comment>
<sequence length="212" mass="24031">MAGFSEVHHHVRSISLPSRLQPKSRKIETELKNLKASANLASSPQAETIQVGMAGLAELYSYILELINSPLTQQALIHHEQGKEAEEALDRSIELLDICGSARDLLLLIKEHVQVLQSALRRKGGDSSIKNDVYVYICFRKKAKTEICKKLRAMKKIESSTGQYHLFHVDHHLLMVVKVLRKLSTVTSIFHVNACTEKEFKWLVIDLQIDDH</sequence>
<protein>
    <submittedName>
        <fullName evidence="1">DUF241 domain protein</fullName>
    </submittedName>
</protein>